<organism evidence="9 10">
    <name type="scientific">Catenulispora yoronensis</name>
    <dbReference type="NCBI Taxonomy" id="450799"/>
    <lineage>
        <taxon>Bacteria</taxon>
        <taxon>Bacillati</taxon>
        <taxon>Actinomycetota</taxon>
        <taxon>Actinomycetes</taxon>
        <taxon>Catenulisporales</taxon>
        <taxon>Catenulisporaceae</taxon>
        <taxon>Catenulispora</taxon>
    </lineage>
</organism>
<evidence type="ECO:0000256" key="3">
    <source>
        <dbReference type="ARBA" id="ARBA00022676"/>
    </source>
</evidence>
<feature type="domain" description="Acyltransferase 3" evidence="8">
    <location>
        <begin position="62"/>
        <end position="343"/>
    </location>
</feature>
<feature type="transmembrane region" description="Helical" evidence="6">
    <location>
        <begin position="133"/>
        <end position="154"/>
    </location>
</feature>
<dbReference type="Gene3D" id="3.90.550.10">
    <property type="entry name" value="Spore Coat Polysaccharide Biosynthesis Protein SpsA, Chain A"/>
    <property type="match status" value="1"/>
</dbReference>
<dbReference type="InterPro" id="IPR001173">
    <property type="entry name" value="Glyco_trans_2-like"/>
</dbReference>
<dbReference type="Pfam" id="PF01757">
    <property type="entry name" value="Acyl_transf_3"/>
    <property type="match status" value="1"/>
</dbReference>
<keyword evidence="10" id="KW-1185">Reference proteome</keyword>
<feature type="compositionally biased region" description="Low complexity" evidence="5">
    <location>
        <begin position="1"/>
        <end position="13"/>
    </location>
</feature>
<keyword evidence="6" id="KW-0472">Membrane</keyword>
<dbReference type="RefSeq" id="WP_344663754.1">
    <property type="nucleotide sequence ID" value="NZ_BAAAQN010000002.1"/>
</dbReference>
<evidence type="ECO:0000259" key="7">
    <source>
        <dbReference type="Pfam" id="PF00535"/>
    </source>
</evidence>
<dbReference type="EMBL" id="BAAAQN010000002">
    <property type="protein sequence ID" value="GAA2012965.1"/>
    <property type="molecule type" value="Genomic_DNA"/>
</dbReference>
<dbReference type="Proteomes" id="UP001500751">
    <property type="component" value="Unassembled WGS sequence"/>
</dbReference>
<feature type="region of interest" description="Disordered" evidence="5">
    <location>
        <begin position="410"/>
        <end position="456"/>
    </location>
</feature>
<dbReference type="Pfam" id="PF00535">
    <property type="entry name" value="Glycos_transf_2"/>
    <property type="match status" value="1"/>
</dbReference>
<evidence type="ECO:0000256" key="2">
    <source>
        <dbReference type="ARBA" id="ARBA00006739"/>
    </source>
</evidence>
<keyword evidence="6" id="KW-1133">Transmembrane helix</keyword>
<feature type="domain" description="Glycosyltransferase 2-like" evidence="7">
    <location>
        <begin position="467"/>
        <end position="576"/>
    </location>
</feature>
<evidence type="ECO:0000313" key="10">
    <source>
        <dbReference type="Proteomes" id="UP001500751"/>
    </source>
</evidence>
<feature type="transmembrane region" description="Helical" evidence="6">
    <location>
        <begin position="283"/>
        <end position="302"/>
    </location>
</feature>
<dbReference type="InterPro" id="IPR002656">
    <property type="entry name" value="Acyl_transf_3_dom"/>
</dbReference>
<comment type="pathway">
    <text evidence="1">Cell wall biogenesis; cell wall polysaccharide biosynthesis.</text>
</comment>
<accession>A0ABN2TMU9</accession>
<evidence type="ECO:0000259" key="8">
    <source>
        <dbReference type="Pfam" id="PF01757"/>
    </source>
</evidence>
<feature type="transmembrane region" description="Helical" evidence="6">
    <location>
        <begin position="62"/>
        <end position="82"/>
    </location>
</feature>
<feature type="region of interest" description="Disordered" evidence="5">
    <location>
        <begin position="1"/>
        <end position="23"/>
    </location>
</feature>
<evidence type="ECO:0000256" key="1">
    <source>
        <dbReference type="ARBA" id="ARBA00004776"/>
    </source>
</evidence>
<feature type="compositionally biased region" description="Basic residues" evidence="5">
    <location>
        <begin position="434"/>
        <end position="448"/>
    </location>
</feature>
<evidence type="ECO:0000256" key="6">
    <source>
        <dbReference type="SAM" id="Phobius"/>
    </source>
</evidence>
<feature type="transmembrane region" description="Helical" evidence="6">
    <location>
        <begin position="241"/>
        <end position="263"/>
    </location>
</feature>
<feature type="transmembrane region" description="Helical" evidence="6">
    <location>
        <begin position="314"/>
        <end position="345"/>
    </location>
</feature>
<dbReference type="InterPro" id="IPR029044">
    <property type="entry name" value="Nucleotide-diphossugar_trans"/>
</dbReference>
<comment type="similarity">
    <text evidence="2">Belongs to the glycosyltransferase 2 family.</text>
</comment>
<keyword evidence="3" id="KW-0328">Glycosyltransferase</keyword>
<dbReference type="PANTHER" id="PTHR43179">
    <property type="entry name" value="RHAMNOSYLTRANSFERASE WBBL"/>
    <property type="match status" value="1"/>
</dbReference>
<protein>
    <submittedName>
        <fullName evidence="9">Uncharacterized protein</fullName>
    </submittedName>
</protein>
<dbReference type="PANTHER" id="PTHR43179:SF12">
    <property type="entry name" value="GALACTOFURANOSYLTRANSFERASE GLFT2"/>
    <property type="match status" value="1"/>
</dbReference>
<feature type="transmembrane region" description="Helical" evidence="6">
    <location>
        <begin position="94"/>
        <end position="113"/>
    </location>
</feature>
<evidence type="ECO:0000256" key="4">
    <source>
        <dbReference type="ARBA" id="ARBA00022679"/>
    </source>
</evidence>
<proteinExistence type="inferred from homology"/>
<evidence type="ECO:0000256" key="5">
    <source>
        <dbReference type="SAM" id="MobiDB-lite"/>
    </source>
</evidence>
<gene>
    <name evidence="9" type="ORF">GCM10009839_04440</name>
</gene>
<name>A0ABN2TMU9_9ACTN</name>
<evidence type="ECO:0000313" key="9">
    <source>
        <dbReference type="EMBL" id="GAA2012965.1"/>
    </source>
</evidence>
<keyword evidence="4" id="KW-0808">Transferase</keyword>
<reference evidence="9 10" key="1">
    <citation type="journal article" date="2019" name="Int. J. Syst. Evol. Microbiol.">
        <title>The Global Catalogue of Microorganisms (GCM) 10K type strain sequencing project: providing services to taxonomists for standard genome sequencing and annotation.</title>
        <authorList>
            <consortium name="The Broad Institute Genomics Platform"/>
            <consortium name="The Broad Institute Genome Sequencing Center for Infectious Disease"/>
            <person name="Wu L."/>
            <person name="Ma J."/>
        </authorList>
    </citation>
    <scope>NUCLEOTIDE SEQUENCE [LARGE SCALE GENOMIC DNA]</scope>
    <source>
        <strain evidence="9 10">JCM 16014</strain>
    </source>
</reference>
<sequence length="764" mass="83665">MTTAGGSAASGPVPADPADRTPGTAASRAVTALIAHFPAWTRRGYRGTLDETFSGRENGVGFLRFAMAMSVVVSHSGILGFGRTDLLGEQFRNQQALGGLAVAGFFILSGMLITRSARRTGFGRYCWHRVLRIFPGLWVCLVVTAFGVAPLIAYHEWGTLRGFWGPGPDGGPFGYVRNNMWTGVRQSGIHDLLASSTPWGRLTKASAFDGALWSLCYELLCYMVVGALLISGVLRTARRLVPLLAVLLYARILLDFRLTHGWGGGVVATYTRFDTILFGSIDVRWVVYLGFLFLAAASLELYRERIPIHDGLGIAALLICLGTLILGGWFAIGYPVLTYLIVWAACRLPPPAPSALDRAQERLLVRHLHIRPRRPAGTGQLRMEPLGLLALPGPVGRARLDRRLPVLAPGRETLPETQELDAAPPGAPPDHARAGARRAGRARPRTRQRTGSGSGRLRGHAVRIAAVVTAYHPDERLLAVVESVRDACAQTLVVDNTPEGVPSITDGITSDTATVLRPGVNRGLAHALNLGISRLARDTEAVVFLDQDSVLAPDVVPRLAEHLADPGIGIATPAPWDTVHERFYETFSGRHGDVSDRAISITSGMLIRRSLLERVGEFREDFFVDYADLEYSLRVRRTGARIIQDKRLKLPHSIGERRTHTFLGMRVAVTHKAPWRDYWQVRNGLITIREQGRFSPAWAVTAVLYLGRAAVQAVVFEDNRPAHARAVLRGVRDAVTRQHTLRYLPTGAELTPTRRAGKTRRGNR</sequence>
<dbReference type="SUPFAM" id="SSF53448">
    <property type="entry name" value="Nucleotide-diphospho-sugar transferases"/>
    <property type="match status" value="1"/>
</dbReference>
<keyword evidence="6" id="KW-0812">Transmembrane</keyword>
<comment type="caution">
    <text evidence="9">The sequence shown here is derived from an EMBL/GenBank/DDBJ whole genome shotgun (WGS) entry which is preliminary data.</text>
</comment>
<feature type="transmembrane region" description="Helical" evidence="6">
    <location>
        <begin position="211"/>
        <end position="234"/>
    </location>
</feature>